<keyword evidence="3" id="KW-1185">Reference proteome</keyword>
<dbReference type="EMBL" id="BAABRR010000001">
    <property type="protein sequence ID" value="GAA5517919.1"/>
    <property type="molecule type" value="Genomic_DNA"/>
</dbReference>
<name>A0ABP9WED7_9MICO</name>
<dbReference type="SUPFAM" id="SSF46785">
    <property type="entry name" value="Winged helix' DNA-binding domain"/>
    <property type="match status" value="1"/>
</dbReference>
<proteinExistence type="predicted"/>
<reference evidence="2 3" key="1">
    <citation type="submission" date="2024-02" db="EMBL/GenBank/DDBJ databases">
        <title>Lysinimicrobium sediminis NBRC 112286.</title>
        <authorList>
            <person name="Ichikawa N."/>
            <person name="Katano-Makiyama Y."/>
            <person name="Hidaka K."/>
        </authorList>
    </citation>
    <scope>NUCLEOTIDE SEQUENCE [LARGE SCALE GENOMIC DNA]</scope>
    <source>
        <strain evidence="2 3">NBRC 112286</strain>
    </source>
</reference>
<dbReference type="InterPro" id="IPR036388">
    <property type="entry name" value="WH-like_DNA-bd_sf"/>
</dbReference>
<comment type="caution">
    <text evidence="2">The sequence shown here is derived from an EMBL/GenBank/DDBJ whole genome shotgun (WGS) entry which is preliminary data.</text>
</comment>
<dbReference type="Pfam" id="PF12802">
    <property type="entry name" value="MarR_2"/>
    <property type="match status" value="1"/>
</dbReference>
<evidence type="ECO:0000313" key="3">
    <source>
        <dbReference type="Proteomes" id="UP001426770"/>
    </source>
</evidence>
<dbReference type="Gene3D" id="1.10.10.10">
    <property type="entry name" value="Winged helix-like DNA-binding domain superfamily/Winged helix DNA-binding domain"/>
    <property type="match status" value="1"/>
</dbReference>
<dbReference type="InterPro" id="IPR036390">
    <property type="entry name" value="WH_DNA-bd_sf"/>
</dbReference>
<evidence type="ECO:0000313" key="2">
    <source>
        <dbReference type="EMBL" id="GAA5517919.1"/>
    </source>
</evidence>
<sequence length="117" mass="12787">MNSVAREDAGGHNGGVTSWTFLTHHAHVLLTVAAQPDLTVHEVALAVGISDRQAVNILNDLEADGYLERVRRGRRNHYVLHPDRPMRHHGNSHHSVGDLIAAMGDIRHLRGEGGTAE</sequence>
<evidence type="ECO:0000259" key="1">
    <source>
        <dbReference type="Pfam" id="PF12802"/>
    </source>
</evidence>
<accession>A0ABP9WED7</accession>
<gene>
    <name evidence="2" type="ORF">Lsed01_00336</name>
</gene>
<feature type="domain" description="HTH marR-type" evidence="1">
    <location>
        <begin position="25"/>
        <end position="71"/>
    </location>
</feature>
<organism evidence="2 3">
    <name type="scientific">Demequina sediminis</name>
    <dbReference type="NCBI Taxonomy" id="1930058"/>
    <lineage>
        <taxon>Bacteria</taxon>
        <taxon>Bacillati</taxon>
        <taxon>Actinomycetota</taxon>
        <taxon>Actinomycetes</taxon>
        <taxon>Micrococcales</taxon>
        <taxon>Demequinaceae</taxon>
        <taxon>Demequina</taxon>
    </lineage>
</organism>
<dbReference type="Proteomes" id="UP001426770">
    <property type="component" value="Unassembled WGS sequence"/>
</dbReference>
<dbReference type="InterPro" id="IPR000835">
    <property type="entry name" value="HTH_MarR-typ"/>
</dbReference>
<protein>
    <recommendedName>
        <fullName evidence="1">HTH marR-type domain-containing protein</fullName>
    </recommendedName>
</protein>